<accession>A0A9N9E979</accession>
<gene>
    <name evidence="1" type="ORF">FMOSSE_LOCUS12370</name>
</gene>
<protein>
    <submittedName>
        <fullName evidence="1">15695_t:CDS:1</fullName>
    </submittedName>
</protein>
<reference evidence="1" key="1">
    <citation type="submission" date="2021-06" db="EMBL/GenBank/DDBJ databases">
        <authorList>
            <person name="Kallberg Y."/>
            <person name="Tangrot J."/>
            <person name="Rosling A."/>
        </authorList>
    </citation>
    <scope>NUCLEOTIDE SEQUENCE</scope>
    <source>
        <strain evidence="1">87-6 pot B 2015</strain>
    </source>
</reference>
<organism evidence="1 2">
    <name type="scientific">Funneliformis mosseae</name>
    <name type="common">Endomycorrhizal fungus</name>
    <name type="synonym">Glomus mosseae</name>
    <dbReference type="NCBI Taxonomy" id="27381"/>
    <lineage>
        <taxon>Eukaryota</taxon>
        <taxon>Fungi</taxon>
        <taxon>Fungi incertae sedis</taxon>
        <taxon>Mucoromycota</taxon>
        <taxon>Glomeromycotina</taxon>
        <taxon>Glomeromycetes</taxon>
        <taxon>Glomerales</taxon>
        <taxon>Glomeraceae</taxon>
        <taxon>Funneliformis</taxon>
    </lineage>
</organism>
<evidence type="ECO:0000313" key="2">
    <source>
        <dbReference type="Proteomes" id="UP000789375"/>
    </source>
</evidence>
<sequence>MEVTKFPSKLFVRTAMRIEKVKLNRLTERLYMITSKKVLMMGEKLEREILSLCSEIQQNISQLENPSSYENYFEALPKIICDFFQALIT</sequence>
<evidence type="ECO:0000313" key="1">
    <source>
        <dbReference type="EMBL" id="CAG8670252.1"/>
    </source>
</evidence>
<feature type="non-terminal residue" evidence="1">
    <location>
        <position position="89"/>
    </location>
</feature>
<name>A0A9N9E979_FUNMO</name>
<proteinExistence type="predicted"/>
<dbReference type="AlphaFoldDB" id="A0A9N9E979"/>
<comment type="caution">
    <text evidence="1">The sequence shown here is derived from an EMBL/GenBank/DDBJ whole genome shotgun (WGS) entry which is preliminary data.</text>
</comment>
<dbReference type="EMBL" id="CAJVPP010005813">
    <property type="protein sequence ID" value="CAG8670252.1"/>
    <property type="molecule type" value="Genomic_DNA"/>
</dbReference>
<keyword evidence="2" id="KW-1185">Reference proteome</keyword>
<dbReference type="Proteomes" id="UP000789375">
    <property type="component" value="Unassembled WGS sequence"/>
</dbReference>